<dbReference type="RefSeq" id="WP_005190263.1">
    <property type="nucleotide sequence ID" value="NZ_BAED01000059.1"/>
</dbReference>
<gene>
    <name evidence="2" type="ORF">GOAMR_59_00060</name>
</gene>
<comment type="caution">
    <text evidence="2">The sequence shown here is derived from an EMBL/GenBank/DDBJ whole genome shotgun (WGS) entry which is preliminary data.</text>
</comment>
<keyword evidence="1" id="KW-0472">Membrane</keyword>
<dbReference type="SUPFAM" id="SSF50998">
    <property type="entry name" value="Quinoprotein alcohol dehydrogenase-like"/>
    <property type="match status" value="1"/>
</dbReference>
<evidence type="ECO:0000313" key="2">
    <source>
        <dbReference type="EMBL" id="GAB06707.1"/>
    </source>
</evidence>
<keyword evidence="1" id="KW-0812">Transmembrane</keyword>
<feature type="transmembrane region" description="Helical" evidence="1">
    <location>
        <begin position="12"/>
        <end position="31"/>
    </location>
</feature>
<dbReference type="Proteomes" id="UP000006023">
    <property type="component" value="Unassembled WGS sequence"/>
</dbReference>
<sequence>MPERRTRTDLLISALIVVVVLVAGVVIWWFSPVRHTTLDQSGRLVPAAGTARTVPAALVPLWQAPSSATRVPALSRALVITGDDGAVVARDPATGKQVWRYYRNRRVCSVLAAWRDSHDTVLAVYGNSRGCSEVTALQGETGARTGARTSDADKSVELAGGSNYVLAQGRTRLETWGSNLVRGIEYGRIEAPVKPDAQPQRTGCDISSAVLGGDRLALIEHCDDDHGYRLTVLGVNQDDDEKVRQFGSTVITRGTADGPPPAVVAMSSSAIAVYDGGANPPEPDAAGVSDAAAPRRASVRQFNSDGVQQRTNTVNGPRALPEANASISGDGLTTFWTGRATVVLDASSMRPAFQVPGTLGPGQTMAGQLLLPIASGISVRDPATMKEIRTIRYARDGYNAERDGMIALRVLGNRVVEQWGSTVAVYGPPT</sequence>
<reference evidence="2 3" key="1">
    <citation type="submission" date="2011-11" db="EMBL/GenBank/DDBJ databases">
        <title>Whole genome shotgun sequence of Gordonia amarae NBRC 15530.</title>
        <authorList>
            <person name="Takarada H."/>
            <person name="Hosoyama A."/>
            <person name="Tsuchikane K."/>
            <person name="Katsumata H."/>
            <person name="Yamazaki S."/>
            <person name="Fujita N."/>
        </authorList>
    </citation>
    <scope>NUCLEOTIDE SEQUENCE [LARGE SCALE GENOMIC DNA]</scope>
    <source>
        <strain evidence="2 3">NBRC 15530</strain>
    </source>
</reference>
<dbReference type="EMBL" id="BAED01000059">
    <property type="protein sequence ID" value="GAB06707.1"/>
    <property type="molecule type" value="Genomic_DNA"/>
</dbReference>
<accession>G7GSY2</accession>
<keyword evidence="1" id="KW-1133">Transmembrane helix</keyword>
<keyword evidence="3" id="KW-1185">Reference proteome</keyword>
<dbReference type="STRING" id="1075090.GOAMR_59_00060"/>
<dbReference type="InterPro" id="IPR011047">
    <property type="entry name" value="Quinoprotein_ADH-like_sf"/>
</dbReference>
<dbReference type="AlphaFoldDB" id="G7GSY2"/>
<dbReference type="eggNOG" id="COG1520">
    <property type="taxonomic scope" value="Bacteria"/>
</dbReference>
<proteinExistence type="predicted"/>
<protein>
    <submittedName>
        <fullName evidence="2">Uncharacterized protein</fullName>
    </submittedName>
</protein>
<name>G7GSY2_9ACTN</name>
<evidence type="ECO:0000313" key="3">
    <source>
        <dbReference type="Proteomes" id="UP000006023"/>
    </source>
</evidence>
<dbReference type="Gene3D" id="2.130.10.10">
    <property type="entry name" value="YVTN repeat-like/Quinoprotein amine dehydrogenase"/>
    <property type="match status" value="1"/>
</dbReference>
<dbReference type="InterPro" id="IPR015943">
    <property type="entry name" value="WD40/YVTN_repeat-like_dom_sf"/>
</dbReference>
<evidence type="ECO:0000256" key="1">
    <source>
        <dbReference type="SAM" id="Phobius"/>
    </source>
</evidence>
<organism evidence="2 3">
    <name type="scientific">Gordonia amarae NBRC 15530</name>
    <dbReference type="NCBI Taxonomy" id="1075090"/>
    <lineage>
        <taxon>Bacteria</taxon>
        <taxon>Bacillati</taxon>
        <taxon>Actinomycetota</taxon>
        <taxon>Actinomycetes</taxon>
        <taxon>Mycobacteriales</taxon>
        <taxon>Gordoniaceae</taxon>
        <taxon>Gordonia</taxon>
    </lineage>
</organism>